<dbReference type="Gene3D" id="1.10.1740.10">
    <property type="match status" value="1"/>
</dbReference>
<dbReference type="InterPro" id="IPR013249">
    <property type="entry name" value="RNA_pol_sigma70_r4_t2"/>
</dbReference>
<dbReference type="SUPFAM" id="SSF88946">
    <property type="entry name" value="Sigma2 domain of RNA polymerase sigma factors"/>
    <property type="match status" value="1"/>
</dbReference>
<feature type="domain" description="RNA polymerase sigma-70 region 2" evidence="6">
    <location>
        <begin position="20"/>
        <end position="81"/>
    </location>
</feature>
<dbReference type="InterPro" id="IPR036388">
    <property type="entry name" value="WH-like_DNA-bd_sf"/>
</dbReference>
<evidence type="ECO:0000259" key="7">
    <source>
        <dbReference type="Pfam" id="PF08281"/>
    </source>
</evidence>
<evidence type="ECO:0000256" key="4">
    <source>
        <dbReference type="ARBA" id="ARBA00023125"/>
    </source>
</evidence>
<evidence type="ECO:0000256" key="1">
    <source>
        <dbReference type="ARBA" id="ARBA00010641"/>
    </source>
</evidence>
<dbReference type="KEGG" id="plei:Q9312_11885"/>
<evidence type="ECO:0000256" key="2">
    <source>
        <dbReference type="ARBA" id="ARBA00023015"/>
    </source>
</evidence>
<accession>A0AA51RQZ3</accession>
<dbReference type="InterPro" id="IPR014284">
    <property type="entry name" value="RNA_pol_sigma-70_dom"/>
</dbReference>
<name>A0AA51RQZ3_9GAMM</name>
<dbReference type="GO" id="GO:0016987">
    <property type="term" value="F:sigma factor activity"/>
    <property type="evidence" value="ECO:0007669"/>
    <property type="project" value="UniProtKB-KW"/>
</dbReference>
<evidence type="ECO:0000256" key="3">
    <source>
        <dbReference type="ARBA" id="ARBA00023082"/>
    </source>
</evidence>
<dbReference type="GO" id="GO:0003677">
    <property type="term" value="F:DNA binding"/>
    <property type="evidence" value="ECO:0007669"/>
    <property type="project" value="UniProtKB-KW"/>
</dbReference>
<keyword evidence="9" id="KW-1185">Reference proteome</keyword>
<organism evidence="8 9">
    <name type="scientific">Pleionea litopenaei</name>
    <dbReference type="NCBI Taxonomy" id="3070815"/>
    <lineage>
        <taxon>Bacteria</taxon>
        <taxon>Pseudomonadati</taxon>
        <taxon>Pseudomonadota</taxon>
        <taxon>Gammaproteobacteria</taxon>
        <taxon>Oceanospirillales</taxon>
        <taxon>Pleioneaceae</taxon>
        <taxon>Pleionea</taxon>
    </lineage>
</organism>
<dbReference type="PANTHER" id="PTHR43133">
    <property type="entry name" value="RNA POLYMERASE ECF-TYPE SIGMA FACTO"/>
    <property type="match status" value="1"/>
</dbReference>
<comment type="similarity">
    <text evidence="1">Belongs to the sigma-70 factor family. ECF subfamily.</text>
</comment>
<keyword evidence="4" id="KW-0238">DNA-binding</keyword>
<dbReference type="Gene3D" id="1.10.10.10">
    <property type="entry name" value="Winged helix-like DNA-binding domain superfamily/Winged helix DNA-binding domain"/>
    <property type="match status" value="1"/>
</dbReference>
<dbReference type="NCBIfam" id="TIGR02937">
    <property type="entry name" value="sigma70-ECF"/>
    <property type="match status" value="1"/>
</dbReference>
<dbReference type="RefSeq" id="WP_309201070.1">
    <property type="nucleotide sequence ID" value="NZ_CP133548.1"/>
</dbReference>
<dbReference type="EMBL" id="CP133548">
    <property type="protein sequence ID" value="WMS85918.1"/>
    <property type="molecule type" value="Genomic_DNA"/>
</dbReference>
<reference evidence="8 9" key="1">
    <citation type="submission" date="2023-08" db="EMBL/GenBank/DDBJ databases">
        <title>Pleionea litopenaei sp. nov., isolated from stomach of juvenile Litopenaeus vannamei.</title>
        <authorList>
            <person name="Rho A.M."/>
            <person name="Hwang C.Y."/>
        </authorList>
    </citation>
    <scope>NUCLEOTIDE SEQUENCE [LARGE SCALE GENOMIC DNA]</scope>
    <source>
        <strain evidence="8 9">HL-JVS1</strain>
    </source>
</reference>
<dbReference type="InterPro" id="IPR013325">
    <property type="entry name" value="RNA_pol_sigma_r2"/>
</dbReference>
<dbReference type="Pfam" id="PF04542">
    <property type="entry name" value="Sigma70_r2"/>
    <property type="match status" value="1"/>
</dbReference>
<evidence type="ECO:0000256" key="5">
    <source>
        <dbReference type="ARBA" id="ARBA00023163"/>
    </source>
</evidence>
<keyword evidence="5" id="KW-0804">Transcription</keyword>
<evidence type="ECO:0000313" key="9">
    <source>
        <dbReference type="Proteomes" id="UP001239782"/>
    </source>
</evidence>
<dbReference type="AlphaFoldDB" id="A0AA51RQZ3"/>
<gene>
    <name evidence="8" type="ORF">Q9312_11885</name>
</gene>
<keyword evidence="2" id="KW-0805">Transcription regulation</keyword>
<evidence type="ECO:0000259" key="6">
    <source>
        <dbReference type="Pfam" id="PF04542"/>
    </source>
</evidence>
<sequence length="178" mass="20260">MKTANINHSNMDQAFLEMEKALRQYLIRRLPDQASVDDLVQDIFIKALTTLDEGRRIENLMAWVLTVAKTMLADFYRARARELESDLSSLPVEDESAIHQVFAECMLPFIESLAPKYRDALMADLRGTTYANLAREEGVSISAIKSRAARGRLQLKEKLIACCHIEIDHGMVSEFKKK</sequence>
<feature type="domain" description="RNA polymerase sigma factor 70 region 4 type 2" evidence="7">
    <location>
        <begin position="110"/>
        <end position="155"/>
    </location>
</feature>
<dbReference type="InterPro" id="IPR007627">
    <property type="entry name" value="RNA_pol_sigma70_r2"/>
</dbReference>
<dbReference type="Proteomes" id="UP001239782">
    <property type="component" value="Chromosome"/>
</dbReference>
<proteinExistence type="inferred from homology"/>
<keyword evidence="3" id="KW-0731">Sigma factor</keyword>
<protein>
    <submittedName>
        <fullName evidence="8">Sigma-70 family RNA polymerase sigma factor</fullName>
    </submittedName>
</protein>
<dbReference type="Pfam" id="PF08281">
    <property type="entry name" value="Sigma70_r4_2"/>
    <property type="match status" value="1"/>
</dbReference>
<dbReference type="InterPro" id="IPR039425">
    <property type="entry name" value="RNA_pol_sigma-70-like"/>
</dbReference>
<dbReference type="GO" id="GO:0006352">
    <property type="term" value="P:DNA-templated transcription initiation"/>
    <property type="evidence" value="ECO:0007669"/>
    <property type="project" value="InterPro"/>
</dbReference>
<evidence type="ECO:0000313" key="8">
    <source>
        <dbReference type="EMBL" id="WMS85918.1"/>
    </source>
</evidence>
<dbReference type="SUPFAM" id="SSF88659">
    <property type="entry name" value="Sigma3 and sigma4 domains of RNA polymerase sigma factors"/>
    <property type="match status" value="1"/>
</dbReference>
<dbReference type="PANTHER" id="PTHR43133:SF8">
    <property type="entry name" value="RNA POLYMERASE SIGMA FACTOR HI_1459-RELATED"/>
    <property type="match status" value="1"/>
</dbReference>
<dbReference type="InterPro" id="IPR013324">
    <property type="entry name" value="RNA_pol_sigma_r3/r4-like"/>
</dbReference>